<dbReference type="PATRIC" id="fig|536227.13.peg.3728"/>
<proteinExistence type="predicted"/>
<accession>C6PSE9</accession>
<dbReference type="KEGG" id="cck:Ccar_17755"/>
<gene>
    <name evidence="1" type="ORF">CcarbDRAFT_1716</name>
</gene>
<evidence type="ECO:0008006" key="3">
    <source>
        <dbReference type="Google" id="ProtNLM"/>
    </source>
</evidence>
<evidence type="ECO:0000313" key="2">
    <source>
        <dbReference type="Proteomes" id="UP000004198"/>
    </source>
</evidence>
<reference evidence="1 2" key="1">
    <citation type="submission" date="2009-06" db="EMBL/GenBank/DDBJ databases">
        <title>The draft genome of Clostridium carboxidivorans P7.</title>
        <authorList>
            <consortium name="US DOE Joint Genome Institute (JGI-PGF)"/>
            <person name="Lucas S."/>
            <person name="Copeland A."/>
            <person name="Lapidus A."/>
            <person name="Glavina del Rio T."/>
            <person name="Tice H."/>
            <person name="Bruce D."/>
            <person name="Goodwin L."/>
            <person name="Pitluck S."/>
            <person name="Larimer F."/>
            <person name="Land M.L."/>
            <person name="Hauser L."/>
            <person name="Hemme C.L."/>
        </authorList>
    </citation>
    <scope>NUCLEOTIDE SEQUENCE [LARGE SCALE GENOMIC DNA]</scope>
    <source>
        <strain evidence="1 2">P7</strain>
    </source>
</reference>
<dbReference type="RefSeq" id="WP_007060601.1">
    <property type="nucleotide sequence ID" value="NZ_ACVI01000022.1"/>
</dbReference>
<protein>
    <recommendedName>
        <fullName evidence="3">Tetratricopeptide repeat protein</fullName>
    </recommendedName>
</protein>
<organism evidence="1 2">
    <name type="scientific">Clostridium carboxidivorans P7</name>
    <dbReference type="NCBI Taxonomy" id="536227"/>
    <lineage>
        <taxon>Bacteria</taxon>
        <taxon>Bacillati</taxon>
        <taxon>Bacillota</taxon>
        <taxon>Clostridia</taxon>
        <taxon>Eubacteriales</taxon>
        <taxon>Clostridiaceae</taxon>
        <taxon>Clostridium</taxon>
    </lineage>
</organism>
<evidence type="ECO:0000313" key="1">
    <source>
        <dbReference type="EMBL" id="EET87827.1"/>
    </source>
</evidence>
<sequence>MGWNIVSQNTEEVIDRNPDTYVKRAEKALSEGRVDEAVREVDSAIEYCDSSKKVIIIMKRQRFYMVLKETRSAVIS</sequence>
<dbReference type="EMBL" id="ACVI01000022">
    <property type="protein sequence ID" value="EET87827.1"/>
    <property type="molecule type" value="Genomic_DNA"/>
</dbReference>
<dbReference type="Proteomes" id="UP000004198">
    <property type="component" value="Unassembled WGS sequence"/>
</dbReference>
<comment type="caution">
    <text evidence="1">The sequence shown here is derived from an EMBL/GenBank/DDBJ whole genome shotgun (WGS) entry which is preliminary data.</text>
</comment>
<dbReference type="AlphaFoldDB" id="C6PSE9"/>
<keyword evidence="2" id="KW-1185">Reference proteome</keyword>
<name>C6PSE9_9CLOT</name>